<name>A0A0F9AKZ3_9ZZZZ</name>
<protein>
    <submittedName>
        <fullName evidence="1">Uncharacterized protein</fullName>
    </submittedName>
</protein>
<gene>
    <name evidence="1" type="ORF">LCGC14_2836180</name>
</gene>
<comment type="caution">
    <text evidence="1">The sequence shown here is derived from an EMBL/GenBank/DDBJ whole genome shotgun (WGS) entry which is preliminary data.</text>
</comment>
<sequence>MKVQPRVAPESLSWCVSELSVRAWEGEGLMLERSHQVAEKDACHRPLCGAQVFHPVSHCAPAPEGWPACRHCTKREQKSVVPAVFYGLDEPLR</sequence>
<reference evidence="1" key="1">
    <citation type="journal article" date="2015" name="Nature">
        <title>Complex archaea that bridge the gap between prokaryotes and eukaryotes.</title>
        <authorList>
            <person name="Spang A."/>
            <person name="Saw J.H."/>
            <person name="Jorgensen S.L."/>
            <person name="Zaremba-Niedzwiedzka K."/>
            <person name="Martijn J."/>
            <person name="Lind A.E."/>
            <person name="van Eijk R."/>
            <person name="Schleper C."/>
            <person name="Guy L."/>
            <person name="Ettema T.J."/>
        </authorList>
    </citation>
    <scope>NUCLEOTIDE SEQUENCE</scope>
</reference>
<dbReference type="EMBL" id="LAZR01054152">
    <property type="protein sequence ID" value="KKK79169.1"/>
    <property type="molecule type" value="Genomic_DNA"/>
</dbReference>
<organism evidence="1">
    <name type="scientific">marine sediment metagenome</name>
    <dbReference type="NCBI Taxonomy" id="412755"/>
    <lineage>
        <taxon>unclassified sequences</taxon>
        <taxon>metagenomes</taxon>
        <taxon>ecological metagenomes</taxon>
    </lineage>
</organism>
<dbReference type="AlphaFoldDB" id="A0A0F9AKZ3"/>
<evidence type="ECO:0000313" key="1">
    <source>
        <dbReference type="EMBL" id="KKK79169.1"/>
    </source>
</evidence>
<proteinExistence type="predicted"/>
<accession>A0A0F9AKZ3</accession>